<dbReference type="InterPro" id="IPR000073">
    <property type="entry name" value="AB_hydrolase_1"/>
</dbReference>
<organism evidence="3 4">
    <name type="scientific">Musa acuminata subsp. malaccensis</name>
    <name type="common">Wild banana</name>
    <name type="synonym">Musa malaccensis</name>
    <dbReference type="NCBI Taxonomy" id="214687"/>
    <lineage>
        <taxon>Eukaryota</taxon>
        <taxon>Viridiplantae</taxon>
        <taxon>Streptophyta</taxon>
        <taxon>Embryophyta</taxon>
        <taxon>Tracheophyta</taxon>
        <taxon>Spermatophyta</taxon>
        <taxon>Magnoliopsida</taxon>
        <taxon>Liliopsida</taxon>
        <taxon>Zingiberales</taxon>
        <taxon>Musaceae</taxon>
        <taxon>Musa</taxon>
    </lineage>
</organism>
<reference evidence="2" key="1">
    <citation type="submission" date="2021-03" db="EMBL/GenBank/DDBJ databases">
        <authorList>
            <consortium name="Genoscope - CEA"/>
            <person name="William W."/>
        </authorList>
    </citation>
    <scope>NUCLEOTIDE SEQUENCE</scope>
    <source>
        <strain evidence="2">Doubled-haploid Pahang</strain>
    </source>
</reference>
<dbReference type="GO" id="GO:0009694">
    <property type="term" value="P:jasmonic acid metabolic process"/>
    <property type="evidence" value="ECO:0000318"/>
    <property type="project" value="GO_Central"/>
</dbReference>
<evidence type="ECO:0000259" key="1">
    <source>
        <dbReference type="Pfam" id="PF12697"/>
    </source>
</evidence>
<protein>
    <submittedName>
        <fullName evidence="2">(wild Malaysian banana) hypothetical protein</fullName>
    </submittedName>
</protein>
<dbReference type="EMBL" id="HG996475">
    <property type="protein sequence ID" value="CAG1864136.1"/>
    <property type="molecule type" value="Genomic_DNA"/>
</dbReference>
<proteinExistence type="predicted"/>
<gene>
    <name evidence="2" type="ORF">GSMUA_14920.1</name>
</gene>
<dbReference type="OMA" id="RPLMEVM"/>
<evidence type="ECO:0000313" key="2">
    <source>
        <dbReference type="EMBL" id="CAG1864136.1"/>
    </source>
</evidence>
<accession>A0A804L6E9</accession>
<dbReference type="GO" id="GO:0009696">
    <property type="term" value="P:salicylic acid metabolic process"/>
    <property type="evidence" value="ECO:0000318"/>
    <property type="project" value="GO_Central"/>
</dbReference>
<evidence type="ECO:0000313" key="3">
    <source>
        <dbReference type="EnsemblPlants" id="Ma11_p10540.1"/>
    </source>
</evidence>
<dbReference type="InParanoid" id="A0A804L6E9"/>
<dbReference type="Proteomes" id="UP000012960">
    <property type="component" value="Unplaced"/>
</dbReference>
<keyword evidence="4" id="KW-1185">Reference proteome</keyword>
<name>A0A804L6E9_MUSAM</name>
<dbReference type="GO" id="GO:0080031">
    <property type="term" value="F:methyl salicylate esterase activity"/>
    <property type="evidence" value="ECO:0000318"/>
    <property type="project" value="GO_Central"/>
</dbReference>
<dbReference type="AlphaFoldDB" id="A0A804L6E9"/>
<dbReference type="InterPro" id="IPR045889">
    <property type="entry name" value="MES/HNL"/>
</dbReference>
<feature type="domain" description="AB hydrolase-1" evidence="1">
    <location>
        <begin position="30"/>
        <end position="272"/>
    </location>
</feature>
<evidence type="ECO:0000313" key="4">
    <source>
        <dbReference type="Proteomes" id="UP000012960"/>
    </source>
</evidence>
<dbReference type="Pfam" id="PF12697">
    <property type="entry name" value="Abhydrolase_6"/>
    <property type="match status" value="1"/>
</dbReference>
<dbReference type="Gene3D" id="3.40.50.1820">
    <property type="entry name" value="alpha/beta hydrolase"/>
    <property type="match status" value="1"/>
</dbReference>
<dbReference type="GO" id="GO:0080032">
    <property type="term" value="F:methyl jasmonate esterase activity"/>
    <property type="evidence" value="ECO:0000318"/>
    <property type="project" value="GO_Central"/>
</dbReference>
<dbReference type="EnsemblPlants" id="Ma11_t10540.1">
    <property type="protein sequence ID" value="Ma11_p10540.1"/>
    <property type="gene ID" value="Ma11_g10540"/>
</dbReference>
<dbReference type="PANTHER" id="PTHR10992">
    <property type="entry name" value="METHYLESTERASE FAMILY MEMBER"/>
    <property type="match status" value="1"/>
</dbReference>
<dbReference type="OrthoDB" id="408373at2759"/>
<reference evidence="3" key="2">
    <citation type="submission" date="2021-05" db="UniProtKB">
        <authorList>
            <consortium name="EnsemblPlants"/>
        </authorList>
    </citation>
    <scope>IDENTIFICATION</scope>
    <source>
        <strain evidence="3">subsp. malaccensis</strain>
    </source>
</reference>
<dbReference type="FunCoup" id="A0A804L6E9">
    <property type="interactions" value="12"/>
</dbReference>
<dbReference type="SUPFAM" id="SSF53474">
    <property type="entry name" value="alpha/beta-Hydrolases"/>
    <property type="match status" value="1"/>
</dbReference>
<dbReference type="PANTHER" id="PTHR10992:SF943">
    <property type="entry name" value="METHYLESTERASE 10"/>
    <property type="match status" value="1"/>
</dbReference>
<sequence length="300" mass="33349">MHTGAPSTIIGSSLSVEREEMEEERSKQHFVLVHGIGHGAWCWYKLTALLRSAGHTVTALDLAGSGVHPQRLDEVRSFGDYARPLMEVMASIPPREKVVLVGHSYGGACVALAMERFPEKVLVAVFVAGIMPSPACSVARIAEEFFKGHPLEAYMDSTLVVRKDPLSICSVSFGYNYLSTRLYQLSPPEDLTLATMLVRPASCFLDDANEMMQLTEERFGSVRRVFIVCKEDKSTSEAFQLWMIQRSPGAEVMEIEAADHMVMLSRPRELFRLLVEIAVEHGSRTSSHDLPRPRGGGRLR</sequence>
<dbReference type="InterPro" id="IPR029058">
    <property type="entry name" value="AB_hydrolase_fold"/>
</dbReference>
<dbReference type="FunFam" id="3.40.50.1820:FF:000051">
    <property type="entry name" value="(S)-hydroxynitrile lyase"/>
    <property type="match status" value="1"/>
</dbReference>
<dbReference type="GO" id="GO:0080030">
    <property type="term" value="F:methyl indole-3-acetate esterase activity"/>
    <property type="evidence" value="ECO:0000318"/>
    <property type="project" value="GO_Central"/>
</dbReference>
<dbReference type="Gramene" id="Ma11_t10540.1">
    <property type="protein sequence ID" value="Ma11_p10540.1"/>
    <property type="gene ID" value="Ma11_g10540"/>
</dbReference>